<dbReference type="Pfam" id="PF02672">
    <property type="entry name" value="CP12"/>
    <property type="match status" value="1"/>
</dbReference>
<gene>
    <name evidence="3" type="ORF">TrCOL_g10096</name>
</gene>
<protein>
    <submittedName>
        <fullName evidence="3">Uncharacterized protein</fullName>
    </submittedName>
</protein>
<evidence type="ECO:0000256" key="1">
    <source>
        <dbReference type="SAM" id="Coils"/>
    </source>
</evidence>
<comment type="caution">
    <text evidence="3">The sequence shown here is derived from an EMBL/GenBank/DDBJ whole genome shotgun (WGS) entry which is preliminary data.</text>
</comment>
<keyword evidence="1" id="KW-0175">Coiled coil</keyword>
<keyword evidence="2" id="KW-0732">Signal</keyword>
<feature type="coiled-coil region" evidence="1">
    <location>
        <begin position="77"/>
        <end position="118"/>
    </location>
</feature>
<sequence length="226" mass="24439">MTTKRTILLLISLAVSSNAWFIVPPVAHRPATLLYSTAAEMIKAAKDAEKEHGKGSPEALLAWTEVEEVNAASTPKMASLDEECDITTDECQEYQTKMAQLEELLKEQQGSFAKMRKLAGEVKAIPKAVKISSVVPAKESHLTPYAASALQQAIAEAKETTAMYGATSAEAAVAWDNVEELSASDNSQALEPALSEECLVDMMDACEALEELQNKVVTKMQNLASY</sequence>
<evidence type="ECO:0000313" key="3">
    <source>
        <dbReference type="EMBL" id="GMI40727.1"/>
    </source>
</evidence>
<dbReference type="EMBL" id="BRYA01000135">
    <property type="protein sequence ID" value="GMI40727.1"/>
    <property type="molecule type" value="Genomic_DNA"/>
</dbReference>
<feature type="chain" id="PRO_5040745007" evidence="2">
    <location>
        <begin position="20"/>
        <end position="226"/>
    </location>
</feature>
<name>A0A9W7GBZ3_9STRA</name>
<dbReference type="Proteomes" id="UP001165065">
    <property type="component" value="Unassembled WGS sequence"/>
</dbReference>
<accession>A0A9W7GBZ3</accession>
<feature type="signal peptide" evidence="2">
    <location>
        <begin position="1"/>
        <end position="19"/>
    </location>
</feature>
<reference evidence="4" key="1">
    <citation type="journal article" date="2023" name="Commun. Biol.">
        <title>Genome analysis of Parmales, the sister group of diatoms, reveals the evolutionary specialization of diatoms from phago-mixotrophs to photoautotrophs.</title>
        <authorList>
            <person name="Ban H."/>
            <person name="Sato S."/>
            <person name="Yoshikawa S."/>
            <person name="Yamada K."/>
            <person name="Nakamura Y."/>
            <person name="Ichinomiya M."/>
            <person name="Sato N."/>
            <person name="Blanc-Mathieu R."/>
            <person name="Endo H."/>
            <person name="Kuwata A."/>
            <person name="Ogata H."/>
        </authorList>
    </citation>
    <scope>NUCLEOTIDE SEQUENCE [LARGE SCALE GENOMIC DNA]</scope>
</reference>
<evidence type="ECO:0000256" key="2">
    <source>
        <dbReference type="SAM" id="SignalP"/>
    </source>
</evidence>
<evidence type="ECO:0000313" key="4">
    <source>
        <dbReference type="Proteomes" id="UP001165065"/>
    </source>
</evidence>
<organism evidence="3 4">
    <name type="scientific">Triparma columacea</name>
    <dbReference type="NCBI Taxonomy" id="722753"/>
    <lineage>
        <taxon>Eukaryota</taxon>
        <taxon>Sar</taxon>
        <taxon>Stramenopiles</taxon>
        <taxon>Ochrophyta</taxon>
        <taxon>Bolidophyceae</taxon>
        <taxon>Parmales</taxon>
        <taxon>Triparmaceae</taxon>
        <taxon>Triparma</taxon>
    </lineage>
</organism>
<keyword evidence="4" id="KW-1185">Reference proteome</keyword>
<dbReference type="OrthoDB" id="195322at2759"/>
<proteinExistence type="predicted"/>
<dbReference type="AlphaFoldDB" id="A0A9W7GBZ3"/>